<reference evidence="8 9" key="1">
    <citation type="submission" date="2019-03" db="EMBL/GenBank/DDBJ databases">
        <title>Complete genome sequence of Paenisporosarcina antarctica CGMCC 1.6503T.</title>
        <authorList>
            <person name="Rong J.-C."/>
            <person name="Chi N.-Y."/>
            <person name="Zhang Q.-F."/>
        </authorList>
    </citation>
    <scope>NUCLEOTIDE SEQUENCE [LARGE SCALE GENOMIC DNA]</scope>
    <source>
        <strain evidence="8 9">CGMCC 1.6503</strain>
    </source>
</reference>
<dbReference type="GO" id="GO:0009401">
    <property type="term" value="P:phosphoenolpyruvate-dependent sugar phosphotransferase system"/>
    <property type="evidence" value="ECO:0007669"/>
    <property type="project" value="UniProtKB-KW"/>
</dbReference>
<name>A0A4P6ZY21_9BACL</name>
<dbReference type="GO" id="GO:0005737">
    <property type="term" value="C:cytoplasm"/>
    <property type="evidence" value="ECO:0007669"/>
    <property type="project" value="UniProtKB-SubCell"/>
</dbReference>
<dbReference type="NCBIfam" id="NF010352">
    <property type="entry name" value="PRK13780.1"/>
    <property type="match status" value="1"/>
</dbReference>
<dbReference type="AlphaFoldDB" id="A0A4P6ZY21"/>
<dbReference type="Proteomes" id="UP000294292">
    <property type="component" value="Chromosome"/>
</dbReference>
<dbReference type="PANTHER" id="PTHR33705">
    <property type="entry name" value="PHOSPHOCARRIER PROTEIN HPR"/>
    <property type="match status" value="1"/>
</dbReference>
<evidence type="ECO:0000313" key="9">
    <source>
        <dbReference type="Proteomes" id="UP000294292"/>
    </source>
</evidence>
<dbReference type="CDD" id="cd00367">
    <property type="entry name" value="PTS-HPr_like"/>
    <property type="match status" value="1"/>
</dbReference>
<dbReference type="NCBIfam" id="TIGR01003">
    <property type="entry name" value="PTS_HPr_family"/>
    <property type="match status" value="1"/>
</dbReference>
<comment type="subcellular location">
    <subcellularLocation>
        <location evidence="2">Cytoplasm</location>
    </subcellularLocation>
</comment>
<gene>
    <name evidence="8" type="ORF">E2636_07990</name>
</gene>
<evidence type="ECO:0000256" key="3">
    <source>
        <dbReference type="ARBA" id="ARBA00020422"/>
    </source>
</evidence>
<dbReference type="KEGG" id="panc:E2636_07990"/>
<evidence type="ECO:0000256" key="6">
    <source>
        <dbReference type="ARBA" id="ARBA00022683"/>
    </source>
</evidence>
<dbReference type="SUPFAM" id="SSF55594">
    <property type="entry name" value="HPr-like"/>
    <property type="match status" value="1"/>
</dbReference>
<dbReference type="RefSeq" id="WP_134209725.1">
    <property type="nucleotide sequence ID" value="NZ_CP038015.1"/>
</dbReference>
<dbReference type="PROSITE" id="PS00369">
    <property type="entry name" value="PTS_HPR_HIS"/>
    <property type="match status" value="1"/>
</dbReference>
<dbReference type="OrthoDB" id="9809047at2"/>
<evidence type="ECO:0000256" key="1">
    <source>
        <dbReference type="ARBA" id="ARBA00003681"/>
    </source>
</evidence>
<evidence type="ECO:0000256" key="5">
    <source>
        <dbReference type="ARBA" id="ARBA00022597"/>
    </source>
</evidence>
<keyword evidence="9" id="KW-1185">Reference proteome</keyword>
<evidence type="ECO:0000256" key="4">
    <source>
        <dbReference type="ARBA" id="ARBA00022490"/>
    </source>
</evidence>
<evidence type="ECO:0000313" key="8">
    <source>
        <dbReference type="EMBL" id="QBP41068.1"/>
    </source>
</evidence>
<dbReference type="PANTHER" id="PTHR33705:SF2">
    <property type="entry name" value="PHOSPHOCARRIER PROTEIN NPR"/>
    <property type="match status" value="1"/>
</dbReference>
<keyword evidence="6" id="KW-0598">Phosphotransferase system</keyword>
<accession>A0A4P6ZY21</accession>
<comment type="function">
    <text evidence="1">General (non sugar-specific) component of the phosphoenolpyruvate-dependent sugar phosphotransferase system (sugar PTS). This major carbohydrate active-transport system catalyzes the phosphorylation of incoming sugar substrates concomitantly with their translocation across the cell membrane. The phosphoryl group from phosphoenolpyruvate (PEP) is transferred to the phosphoryl carrier protein HPr by enzyme I. Phospho-HPr then transfers it to the PTS EIIA domain.</text>
</comment>
<dbReference type="PROSITE" id="PS51350">
    <property type="entry name" value="PTS_HPR_DOM"/>
    <property type="match status" value="1"/>
</dbReference>
<dbReference type="EMBL" id="CP038015">
    <property type="protein sequence ID" value="QBP41068.1"/>
    <property type="molecule type" value="Genomic_DNA"/>
</dbReference>
<keyword evidence="4" id="KW-0963">Cytoplasm</keyword>
<sequence>MIEKQYNITSAEGIHARPAAVLVGALAPFKSDITLEWNDKKVNLKSILGVMSLGVSSGASINIAANGEDEEQAMAKVSEIMETQGLGN</sequence>
<evidence type="ECO:0000259" key="7">
    <source>
        <dbReference type="PROSITE" id="PS51350"/>
    </source>
</evidence>
<dbReference type="InterPro" id="IPR050399">
    <property type="entry name" value="HPr"/>
</dbReference>
<dbReference type="InterPro" id="IPR035895">
    <property type="entry name" value="HPr-like_sf"/>
</dbReference>
<organism evidence="8 9">
    <name type="scientific">Paenisporosarcina antarctica</name>
    <dbReference type="NCBI Taxonomy" id="417367"/>
    <lineage>
        <taxon>Bacteria</taxon>
        <taxon>Bacillati</taxon>
        <taxon>Bacillota</taxon>
        <taxon>Bacilli</taxon>
        <taxon>Bacillales</taxon>
        <taxon>Caryophanaceae</taxon>
        <taxon>Paenisporosarcina</taxon>
    </lineage>
</organism>
<protein>
    <recommendedName>
        <fullName evidence="3">Phosphocarrier protein HPr</fullName>
    </recommendedName>
</protein>
<dbReference type="InterPro" id="IPR000032">
    <property type="entry name" value="HPr-like"/>
</dbReference>
<evidence type="ECO:0000256" key="2">
    <source>
        <dbReference type="ARBA" id="ARBA00004496"/>
    </source>
</evidence>
<proteinExistence type="predicted"/>
<keyword evidence="5" id="KW-0813">Transport</keyword>
<dbReference type="PROSITE" id="PS00589">
    <property type="entry name" value="PTS_HPR_SER"/>
    <property type="match status" value="1"/>
</dbReference>
<dbReference type="Pfam" id="PF00381">
    <property type="entry name" value="PTS-HPr"/>
    <property type="match status" value="1"/>
</dbReference>
<dbReference type="InterPro" id="IPR001020">
    <property type="entry name" value="PTS_HPr_His_P_site"/>
</dbReference>
<dbReference type="PRINTS" id="PR00107">
    <property type="entry name" value="PHOSPHOCPHPR"/>
</dbReference>
<keyword evidence="5" id="KW-0762">Sugar transport</keyword>
<dbReference type="Gene3D" id="3.30.1340.10">
    <property type="entry name" value="HPr-like"/>
    <property type="match status" value="1"/>
</dbReference>
<dbReference type="InterPro" id="IPR002114">
    <property type="entry name" value="PTS_HPr_Ser_P_site"/>
</dbReference>
<feature type="domain" description="HPr" evidence="7">
    <location>
        <begin position="1"/>
        <end position="88"/>
    </location>
</feature>